<accession>A0A146L3M5</accession>
<sequence length="157" mass="17768">MFVYRYTLPAILPPTRIYSLVYASLSHSRSIVSPPSAASPYTLRSRQHSSFLRLILLLYWSYLPLRFMLNIPLLLCSHPPLPLHYSLILGYFLSFSSFFFLIIFNFIACSHLLSCIHTSFLHSMFSSSAPSSLITYFFLSSITVSSLLPNSSAPSTL</sequence>
<organism evidence="2">
    <name type="scientific">Lygus hesperus</name>
    <name type="common">Western plant bug</name>
    <dbReference type="NCBI Taxonomy" id="30085"/>
    <lineage>
        <taxon>Eukaryota</taxon>
        <taxon>Metazoa</taxon>
        <taxon>Ecdysozoa</taxon>
        <taxon>Arthropoda</taxon>
        <taxon>Hexapoda</taxon>
        <taxon>Insecta</taxon>
        <taxon>Pterygota</taxon>
        <taxon>Neoptera</taxon>
        <taxon>Paraneoptera</taxon>
        <taxon>Hemiptera</taxon>
        <taxon>Heteroptera</taxon>
        <taxon>Panheteroptera</taxon>
        <taxon>Cimicomorpha</taxon>
        <taxon>Miridae</taxon>
        <taxon>Mirini</taxon>
        <taxon>Lygus</taxon>
    </lineage>
</organism>
<keyword evidence="1" id="KW-0472">Membrane</keyword>
<dbReference type="AlphaFoldDB" id="A0A146L3M5"/>
<keyword evidence="1" id="KW-1133">Transmembrane helix</keyword>
<protein>
    <submittedName>
        <fullName evidence="2">Uncharacterized protein</fullName>
    </submittedName>
</protein>
<name>A0A146L3M5_LYGHE</name>
<evidence type="ECO:0000313" key="2">
    <source>
        <dbReference type="EMBL" id="JAQ01807.1"/>
    </source>
</evidence>
<dbReference type="EMBL" id="GDHC01016822">
    <property type="protein sequence ID" value="JAQ01807.1"/>
    <property type="molecule type" value="Transcribed_RNA"/>
</dbReference>
<feature type="transmembrane region" description="Helical" evidence="1">
    <location>
        <begin position="129"/>
        <end position="148"/>
    </location>
</feature>
<proteinExistence type="predicted"/>
<gene>
    <name evidence="2" type="ORF">g.21636</name>
</gene>
<feature type="transmembrane region" description="Helical" evidence="1">
    <location>
        <begin position="54"/>
        <end position="75"/>
    </location>
</feature>
<keyword evidence="1" id="KW-0812">Transmembrane</keyword>
<reference evidence="2" key="1">
    <citation type="journal article" date="2016" name="Gigascience">
        <title>De novo construction of an expanded transcriptome assembly for the western tarnished plant bug, Lygus hesperus.</title>
        <authorList>
            <person name="Tassone E.E."/>
            <person name="Geib S.M."/>
            <person name="Hall B."/>
            <person name="Fabrick J.A."/>
            <person name="Brent C.S."/>
            <person name="Hull J.J."/>
        </authorList>
    </citation>
    <scope>NUCLEOTIDE SEQUENCE</scope>
</reference>
<evidence type="ECO:0000256" key="1">
    <source>
        <dbReference type="SAM" id="Phobius"/>
    </source>
</evidence>
<feature type="transmembrane region" description="Helical" evidence="1">
    <location>
        <begin position="87"/>
        <end position="108"/>
    </location>
</feature>